<keyword evidence="2" id="KW-1185">Reference proteome</keyword>
<accession>A0ACB7VZR8</accession>
<protein>
    <submittedName>
        <fullName evidence="1">Pectinesterase protein</fullName>
        <ecNumber evidence="1">3.1.1.11</ecNumber>
    </submittedName>
</protein>
<keyword evidence="1" id="KW-0378">Hydrolase</keyword>
<gene>
    <name evidence="1" type="ORF">IHE45_05G026300</name>
</gene>
<reference evidence="2" key="1">
    <citation type="journal article" date="2022" name="Nat. Commun.">
        <title>Chromosome evolution and the genetic basis of agronomically important traits in greater yam.</title>
        <authorList>
            <person name="Bredeson J.V."/>
            <person name="Lyons J.B."/>
            <person name="Oniyinde I.O."/>
            <person name="Okereke N.R."/>
            <person name="Kolade O."/>
            <person name="Nnabue I."/>
            <person name="Nwadili C.O."/>
            <person name="Hribova E."/>
            <person name="Parker M."/>
            <person name="Nwogha J."/>
            <person name="Shu S."/>
            <person name="Carlson J."/>
            <person name="Kariba R."/>
            <person name="Muthemba S."/>
            <person name="Knop K."/>
            <person name="Barton G.J."/>
            <person name="Sherwood A.V."/>
            <person name="Lopez-Montes A."/>
            <person name="Asiedu R."/>
            <person name="Jamnadass R."/>
            <person name="Muchugi A."/>
            <person name="Goodstein D."/>
            <person name="Egesi C.N."/>
            <person name="Featherston J."/>
            <person name="Asfaw A."/>
            <person name="Simpson G.G."/>
            <person name="Dolezel J."/>
            <person name="Hendre P.S."/>
            <person name="Van Deynze A."/>
            <person name="Kumar P.L."/>
            <person name="Obidiegwu J.E."/>
            <person name="Bhattacharjee R."/>
            <person name="Rokhsar D.S."/>
        </authorList>
    </citation>
    <scope>NUCLEOTIDE SEQUENCE [LARGE SCALE GENOMIC DNA]</scope>
    <source>
        <strain evidence="2">cv. TDa95/00328</strain>
    </source>
</reference>
<name>A0ACB7VZR8_DIOAL</name>
<dbReference type="EC" id="3.1.1.11" evidence="1"/>
<comment type="caution">
    <text evidence="1">The sequence shown here is derived from an EMBL/GenBank/DDBJ whole genome shotgun (WGS) entry which is preliminary data.</text>
</comment>
<sequence length="549" mass="59133">MRPKPFPFIARCLLLSLFILSMAALLLPILLLLPLHSSSSSSSPSSLLLRACNATRFPSLCVSTLPPSPPTPMDLILSAISVSSNNLDTAQSKVRSLPSSDPSHSAAVRDCISHLSLSSIRLSQASSALTRKPACSRAFAGAALLYQYDCWSALKYVNTSHQISSTMSFLSDLTSLTSNALALISAFYLSGTDVSLWSPPQTERNGRYEDGSSSPTESPISLSSSGGIPRTLKPSITVCKSSQCDYQTVQAAVSAAPNTSADRFVIHIAEGIYEELVRIPFEKTNLVFIGDGMGKTVITNSLSVGKKTTCVTTYDTATVGVDGSGFMAANLTFQNTAGVDAHQAVAFRSDSDLSILESVEFIGHQDTLYARSLRQFYKNCRISGTIDFIFGNSASLFQDCLILIVPRLGSPEKGETNAVTAQGRTDPSQPTGFVFLGCTVNGTDDYTALYQKKPRSHRNYLGRPWKEYARAVFIQCLLAEIVKPEGWLPWRGDFALATLFYGEFGSSGLGANSSARVSWSTAIPAEHVGAYSVKNFIQGDEWIPSLNAH</sequence>
<evidence type="ECO:0000313" key="1">
    <source>
        <dbReference type="EMBL" id="KAH7680927.1"/>
    </source>
</evidence>
<dbReference type="Proteomes" id="UP000827976">
    <property type="component" value="Chromosome 5"/>
</dbReference>
<organism evidence="1 2">
    <name type="scientific">Dioscorea alata</name>
    <name type="common">Purple yam</name>
    <dbReference type="NCBI Taxonomy" id="55571"/>
    <lineage>
        <taxon>Eukaryota</taxon>
        <taxon>Viridiplantae</taxon>
        <taxon>Streptophyta</taxon>
        <taxon>Embryophyta</taxon>
        <taxon>Tracheophyta</taxon>
        <taxon>Spermatophyta</taxon>
        <taxon>Magnoliopsida</taxon>
        <taxon>Liliopsida</taxon>
        <taxon>Dioscoreales</taxon>
        <taxon>Dioscoreaceae</taxon>
        <taxon>Dioscorea</taxon>
    </lineage>
</organism>
<dbReference type="EMBL" id="CM037015">
    <property type="protein sequence ID" value="KAH7680927.1"/>
    <property type="molecule type" value="Genomic_DNA"/>
</dbReference>
<evidence type="ECO:0000313" key="2">
    <source>
        <dbReference type="Proteomes" id="UP000827976"/>
    </source>
</evidence>
<proteinExistence type="predicted"/>